<dbReference type="CDD" id="cd00082">
    <property type="entry name" value="HisKA"/>
    <property type="match status" value="1"/>
</dbReference>
<dbReference type="Pfam" id="PF00672">
    <property type="entry name" value="HAMP"/>
    <property type="match status" value="1"/>
</dbReference>
<dbReference type="EC" id="2.7.13.3" evidence="3"/>
<dbReference type="InterPro" id="IPR036890">
    <property type="entry name" value="HATPase_C_sf"/>
</dbReference>
<evidence type="ECO:0000256" key="9">
    <source>
        <dbReference type="ARBA" id="ARBA00022777"/>
    </source>
</evidence>
<dbReference type="GO" id="GO:0005524">
    <property type="term" value="F:ATP binding"/>
    <property type="evidence" value="ECO:0007669"/>
    <property type="project" value="UniProtKB-KW"/>
</dbReference>
<dbReference type="AlphaFoldDB" id="A0A2T4U5Q1"/>
<comment type="subcellular location">
    <subcellularLocation>
        <location evidence="2">Cell membrane</location>
        <topology evidence="2">Multi-pass membrane protein</topology>
    </subcellularLocation>
</comment>
<evidence type="ECO:0000256" key="7">
    <source>
        <dbReference type="ARBA" id="ARBA00022692"/>
    </source>
</evidence>
<keyword evidence="18" id="KW-1185">Reference proteome</keyword>
<organism evidence="17 18">
    <name type="scientific">Alkalicoccus saliphilus</name>
    <dbReference type="NCBI Taxonomy" id="200989"/>
    <lineage>
        <taxon>Bacteria</taxon>
        <taxon>Bacillati</taxon>
        <taxon>Bacillota</taxon>
        <taxon>Bacilli</taxon>
        <taxon>Bacillales</taxon>
        <taxon>Bacillaceae</taxon>
        <taxon>Alkalicoccus</taxon>
    </lineage>
</organism>
<dbReference type="CDD" id="cd00075">
    <property type="entry name" value="HATPase"/>
    <property type="match status" value="1"/>
</dbReference>
<evidence type="ECO:0000256" key="1">
    <source>
        <dbReference type="ARBA" id="ARBA00000085"/>
    </source>
</evidence>
<evidence type="ECO:0000256" key="4">
    <source>
        <dbReference type="ARBA" id="ARBA00022475"/>
    </source>
</evidence>
<evidence type="ECO:0000256" key="11">
    <source>
        <dbReference type="ARBA" id="ARBA00022989"/>
    </source>
</evidence>
<feature type="domain" description="Histidine kinase" evidence="15">
    <location>
        <begin position="260"/>
        <end position="477"/>
    </location>
</feature>
<dbReference type="InterPro" id="IPR050398">
    <property type="entry name" value="HssS/ArlS-like"/>
</dbReference>
<dbReference type="Pfam" id="PF00512">
    <property type="entry name" value="HisKA"/>
    <property type="match status" value="1"/>
</dbReference>
<evidence type="ECO:0000256" key="12">
    <source>
        <dbReference type="ARBA" id="ARBA00023012"/>
    </source>
</evidence>
<feature type="transmembrane region" description="Helical" evidence="14">
    <location>
        <begin position="20"/>
        <end position="44"/>
    </location>
</feature>
<keyword evidence="10" id="KW-0067">ATP-binding</keyword>
<dbReference type="FunFam" id="3.30.565.10:FF:000006">
    <property type="entry name" value="Sensor histidine kinase WalK"/>
    <property type="match status" value="1"/>
</dbReference>
<dbReference type="Gene3D" id="1.10.287.130">
    <property type="match status" value="1"/>
</dbReference>
<protein>
    <recommendedName>
        <fullName evidence="3">histidine kinase</fullName>
        <ecNumber evidence="3">2.7.13.3</ecNumber>
    </recommendedName>
</protein>
<dbReference type="InterPro" id="IPR005467">
    <property type="entry name" value="His_kinase_dom"/>
</dbReference>
<dbReference type="InterPro" id="IPR036097">
    <property type="entry name" value="HisK_dim/P_sf"/>
</dbReference>
<keyword evidence="6" id="KW-0808">Transferase</keyword>
<keyword evidence="5" id="KW-0597">Phosphoprotein</keyword>
<keyword evidence="9 17" id="KW-0418">Kinase</keyword>
<dbReference type="PROSITE" id="PS50109">
    <property type="entry name" value="HIS_KIN"/>
    <property type="match status" value="1"/>
</dbReference>
<gene>
    <name evidence="17" type="ORF">C6Y45_09525</name>
</gene>
<dbReference type="Gene3D" id="6.10.340.10">
    <property type="match status" value="1"/>
</dbReference>
<dbReference type="SMART" id="SM00388">
    <property type="entry name" value="HisKA"/>
    <property type="match status" value="1"/>
</dbReference>
<evidence type="ECO:0000313" key="17">
    <source>
        <dbReference type="EMBL" id="PTL38727.1"/>
    </source>
</evidence>
<name>A0A2T4U5Q1_9BACI</name>
<evidence type="ECO:0000256" key="8">
    <source>
        <dbReference type="ARBA" id="ARBA00022741"/>
    </source>
</evidence>
<keyword evidence="13 14" id="KW-0472">Membrane</keyword>
<dbReference type="Proteomes" id="UP000240509">
    <property type="component" value="Unassembled WGS sequence"/>
</dbReference>
<evidence type="ECO:0000259" key="15">
    <source>
        <dbReference type="PROSITE" id="PS50109"/>
    </source>
</evidence>
<proteinExistence type="predicted"/>
<keyword evidence="12" id="KW-0902">Two-component regulatory system</keyword>
<keyword evidence="8" id="KW-0547">Nucleotide-binding</keyword>
<evidence type="ECO:0000256" key="6">
    <source>
        <dbReference type="ARBA" id="ARBA00022679"/>
    </source>
</evidence>
<dbReference type="SUPFAM" id="SSF55874">
    <property type="entry name" value="ATPase domain of HSP90 chaperone/DNA topoisomerase II/histidine kinase"/>
    <property type="match status" value="1"/>
</dbReference>
<dbReference type="GO" id="GO:0005886">
    <property type="term" value="C:plasma membrane"/>
    <property type="evidence" value="ECO:0007669"/>
    <property type="project" value="UniProtKB-SubCell"/>
</dbReference>
<evidence type="ECO:0000256" key="14">
    <source>
        <dbReference type="SAM" id="Phobius"/>
    </source>
</evidence>
<evidence type="ECO:0000313" key="18">
    <source>
        <dbReference type="Proteomes" id="UP000240509"/>
    </source>
</evidence>
<dbReference type="InterPro" id="IPR003594">
    <property type="entry name" value="HATPase_dom"/>
</dbReference>
<dbReference type="PANTHER" id="PTHR45528">
    <property type="entry name" value="SENSOR HISTIDINE KINASE CPXA"/>
    <property type="match status" value="1"/>
</dbReference>
<evidence type="ECO:0000256" key="10">
    <source>
        <dbReference type="ARBA" id="ARBA00022840"/>
    </source>
</evidence>
<reference evidence="17 18" key="1">
    <citation type="submission" date="2018-03" db="EMBL/GenBank/DDBJ databases">
        <title>Alkalicoccus saliphilus sp. nov., isolated from a mineral pool.</title>
        <authorList>
            <person name="Zhao B."/>
        </authorList>
    </citation>
    <scope>NUCLEOTIDE SEQUENCE [LARGE SCALE GENOMIC DNA]</scope>
    <source>
        <strain evidence="17 18">6AG</strain>
    </source>
</reference>
<dbReference type="InterPro" id="IPR003660">
    <property type="entry name" value="HAMP_dom"/>
</dbReference>
<accession>A0A2T4U5Q1</accession>
<dbReference type="Pfam" id="PF02518">
    <property type="entry name" value="HATPase_c"/>
    <property type="match status" value="1"/>
</dbReference>
<keyword evidence="4" id="KW-1003">Cell membrane</keyword>
<dbReference type="SMART" id="SM00304">
    <property type="entry name" value="HAMP"/>
    <property type="match status" value="1"/>
</dbReference>
<dbReference type="FunFam" id="1.10.287.130:FF:000001">
    <property type="entry name" value="Two-component sensor histidine kinase"/>
    <property type="match status" value="1"/>
</dbReference>
<comment type="caution">
    <text evidence="17">The sequence shown here is derived from an EMBL/GenBank/DDBJ whole genome shotgun (WGS) entry which is preliminary data.</text>
</comment>
<dbReference type="SMART" id="SM00387">
    <property type="entry name" value="HATPase_c"/>
    <property type="match status" value="1"/>
</dbReference>
<feature type="transmembrane region" description="Helical" evidence="14">
    <location>
        <begin position="176"/>
        <end position="201"/>
    </location>
</feature>
<keyword evidence="7 14" id="KW-0812">Transmembrane</keyword>
<feature type="domain" description="HAMP" evidence="16">
    <location>
        <begin position="200"/>
        <end position="252"/>
    </location>
</feature>
<dbReference type="InterPro" id="IPR003661">
    <property type="entry name" value="HisK_dim/P_dom"/>
</dbReference>
<evidence type="ECO:0000256" key="5">
    <source>
        <dbReference type="ARBA" id="ARBA00022553"/>
    </source>
</evidence>
<dbReference type="GO" id="GO:0000155">
    <property type="term" value="F:phosphorelay sensor kinase activity"/>
    <property type="evidence" value="ECO:0007669"/>
    <property type="project" value="InterPro"/>
</dbReference>
<keyword evidence="11 14" id="KW-1133">Transmembrane helix</keyword>
<dbReference type="InterPro" id="IPR004358">
    <property type="entry name" value="Sig_transdc_His_kin-like_C"/>
</dbReference>
<evidence type="ECO:0000259" key="16">
    <source>
        <dbReference type="PROSITE" id="PS50885"/>
    </source>
</evidence>
<dbReference type="PROSITE" id="PS50885">
    <property type="entry name" value="HAMP"/>
    <property type="match status" value="1"/>
</dbReference>
<dbReference type="SUPFAM" id="SSF47384">
    <property type="entry name" value="Homodimeric domain of signal transducing histidine kinase"/>
    <property type="match status" value="1"/>
</dbReference>
<sequence>MGSRLPSSGKRGIFCMRLSIKSGLLVLGGFILLILTMSLAFYYISESFYREQLLDDIEKRLEAHRIVLEDNFHEEAVEHVRIMEERQDEVNYLLLEPDGTVINQTSEIPAAAREAYVSWLSDELPVEEGFTSFAEESHHSIPHVYAVEPIMVNGEPAAYLFVDEATSRFEATQNNLVLLTIGMAAVSILLAGLLAVFVSYFMTRPLTRLTQAAEKVADGNFEMDVNSSRKDEVGELSRGLQTMTEKLKDYQQSRRMLLSNVSHDLRTPLTYVKAYAALLKDNPRTPPDELIKQAGVIYRESLRMERLVEDLFQLTKMDEGKLQLELHEEKISALLKALVPSYEMMAREENCRLESVVPNSEATLMLDGERFGQALTNIVRNAFRHTPDGTSVILKMKETEEEIQVLVADEGPGIPEKDISLIWERFYRSDTSRTSKTGGSGLGLPIARQIIEAHGGKVQARNRSRGAEFVFIFPKVQAQKTYR</sequence>
<dbReference type="PRINTS" id="PR00344">
    <property type="entry name" value="BCTRLSENSOR"/>
</dbReference>
<dbReference type="PANTHER" id="PTHR45528:SF1">
    <property type="entry name" value="SENSOR HISTIDINE KINASE CPXA"/>
    <property type="match status" value="1"/>
</dbReference>
<dbReference type="EMBL" id="PZJJ01000014">
    <property type="protein sequence ID" value="PTL38727.1"/>
    <property type="molecule type" value="Genomic_DNA"/>
</dbReference>
<dbReference type="Gene3D" id="3.30.565.10">
    <property type="entry name" value="Histidine kinase-like ATPase, C-terminal domain"/>
    <property type="match status" value="1"/>
</dbReference>
<dbReference type="SUPFAM" id="SSF158472">
    <property type="entry name" value="HAMP domain-like"/>
    <property type="match status" value="1"/>
</dbReference>
<evidence type="ECO:0000256" key="2">
    <source>
        <dbReference type="ARBA" id="ARBA00004651"/>
    </source>
</evidence>
<evidence type="ECO:0000256" key="13">
    <source>
        <dbReference type="ARBA" id="ARBA00023136"/>
    </source>
</evidence>
<dbReference type="CDD" id="cd06225">
    <property type="entry name" value="HAMP"/>
    <property type="match status" value="1"/>
</dbReference>
<evidence type="ECO:0000256" key="3">
    <source>
        <dbReference type="ARBA" id="ARBA00012438"/>
    </source>
</evidence>
<comment type="catalytic activity">
    <reaction evidence="1">
        <text>ATP + protein L-histidine = ADP + protein N-phospho-L-histidine.</text>
        <dbReference type="EC" id="2.7.13.3"/>
    </reaction>
</comment>